<keyword evidence="2" id="KW-1185">Reference proteome</keyword>
<dbReference type="EMBL" id="FNTT01000002">
    <property type="protein sequence ID" value="SEE55128.1"/>
    <property type="molecule type" value="Genomic_DNA"/>
</dbReference>
<evidence type="ECO:0000313" key="1">
    <source>
        <dbReference type="EMBL" id="SEE55128.1"/>
    </source>
</evidence>
<accession>A0ABY0ZDR5</accession>
<gene>
    <name evidence="1" type="ORF">SAMN04490188_4371</name>
</gene>
<evidence type="ECO:0000313" key="2">
    <source>
        <dbReference type="Proteomes" id="UP000183915"/>
    </source>
</evidence>
<dbReference type="Proteomes" id="UP000183915">
    <property type="component" value="Unassembled WGS sequence"/>
</dbReference>
<name>A0ABY0ZDR5_9PSED</name>
<proteinExistence type="predicted"/>
<reference evidence="1 2" key="1">
    <citation type="submission" date="2016-10" db="EMBL/GenBank/DDBJ databases">
        <authorList>
            <person name="Varghese N."/>
            <person name="Submissions S."/>
        </authorList>
    </citation>
    <scope>NUCLEOTIDE SEQUENCE [LARGE SCALE GENOMIC DNA]</scope>
    <source>
        <strain evidence="1 2">BS3780</strain>
    </source>
</reference>
<protein>
    <submittedName>
        <fullName evidence="1">Uncharacterized protein</fullName>
    </submittedName>
</protein>
<comment type="caution">
    <text evidence="1">The sequence shown here is derived from an EMBL/GenBank/DDBJ whole genome shotgun (WGS) entry which is preliminary data.</text>
</comment>
<sequence>MPKCLACVSERDEHATFIGSVTRSSHNAKQLQPLQKRRDGAGVHAELCTEISHCARLCSEKLEHHKVLRECQAKWLQKRLMQPRHSVCCAVESKRQLLAYLAFLEITLFCHLSSQLLSSALHKVAHMSQRFNHTG</sequence>
<organism evidence="1 2">
    <name type="scientific">Pseudomonas kilonensis</name>
    <dbReference type="NCBI Taxonomy" id="132476"/>
    <lineage>
        <taxon>Bacteria</taxon>
        <taxon>Pseudomonadati</taxon>
        <taxon>Pseudomonadota</taxon>
        <taxon>Gammaproteobacteria</taxon>
        <taxon>Pseudomonadales</taxon>
        <taxon>Pseudomonadaceae</taxon>
        <taxon>Pseudomonas</taxon>
    </lineage>
</organism>